<dbReference type="InterPro" id="IPR056221">
    <property type="entry name" value="Tle3_ab_dom"/>
</dbReference>
<dbReference type="Pfam" id="PF24322">
    <property type="entry name" value="Tle3"/>
    <property type="match status" value="1"/>
</dbReference>
<comment type="caution">
    <text evidence="4">The sequence shown here is derived from an EMBL/GenBank/DDBJ whole genome shotgun (WGS) entry which is preliminary data.</text>
</comment>
<dbReference type="RefSeq" id="WP_170182953.1">
    <property type="nucleotide sequence ID" value="NZ_BJNV01000036.1"/>
</dbReference>
<accession>A0A4Y4CT65</accession>
<dbReference type="SUPFAM" id="SSF53474">
    <property type="entry name" value="alpha/beta-Hydrolases"/>
    <property type="match status" value="1"/>
</dbReference>
<proteinExistence type="predicted"/>
<feature type="region of interest" description="Disordered" evidence="1">
    <location>
        <begin position="261"/>
        <end position="310"/>
    </location>
</feature>
<feature type="compositionally biased region" description="Basic and acidic residues" evidence="1">
    <location>
        <begin position="271"/>
        <end position="305"/>
    </location>
</feature>
<evidence type="ECO:0008006" key="6">
    <source>
        <dbReference type="Google" id="ProtNLM"/>
    </source>
</evidence>
<evidence type="ECO:0000313" key="5">
    <source>
        <dbReference type="Proteomes" id="UP000318422"/>
    </source>
</evidence>
<evidence type="ECO:0000313" key="4">
    <source>
        <dbReference type="EMBL" id="GEC96155.1"/>
    </source>
</evidence>
<dbReference type="InterPro" id="IPR021692">
    <property type="entry name" value="Tle3_C"/>
</dbReference>
<feature type="domain" description="T6SS Tle3 phospholipase effector alpha/beta" evidence="3">
    <location>
        <begin position="39"/>
        <end position="407"/>
    </location>
</feature>
<dbReference type="Proteomes" id="UP000318422">
    <property type="component" value="Unassembled WGS sequence"/>
</dbReference>
<dbReference type="InterPro" id="IPR029058">
    <property type="entry name" value="AB_hydrolase_fold"/>
</dbReference>
<evidence type="ECO:0000259" key="2">
    <source>
        <dbReference type="Pfam" id="PF11678"/>
    </source>
</evidence>
<feature type="region of interest" description="Disordered" evidence="1">
    <location>
        <begin position="586"/>
        <end position="614"/>
    </location>
</feature>
<organism evidence="4 5">
    <name type="scientific">Zoogloea ramigera</name>
    <dbReference type="NCBI Taxonomy" id="350"/>
    <lineage>
        <taxon>Bacteria</taxon>
        <taxon>Pseudomonadati</taxon>
        <taxon>Pseudomonadota</taxon>
        <taxon>Betaproteobacteria</taxon>
        <taxon>Rhodocyclales</taxon>
        <taxon>Zoogloeaceae</taxon>
        <taxon>Zoogloea</taxon>
    </lineage>
</organism>
<evidence type="ECO:0000259" key="3">
    <source>
        <dbReference type="Pfam" id="PF24322"/>
    </source>
</evidence>
<protein>
    <recommendedName>
        <fullName evidence="6">DUF3274 domain-containing protein</fullName>
    </recommendedName>
</protein>
<dbReference type="AlphaFoldDB" id="A0A4Y4CT65"/>
<dbReference type="Pfam" id="PF11678">
    <property type="entry name" value="Tle3_C"/>
    <property type="match status" value="1"/>
</dbReference>
<evidence type="ECO:0000256" key="1">
    <source>
        <dbReference type="SAM" id="MobiDB-lite"/>
    </source>
</evidence>
<name>A0A4Y4CT65_ZOORA</name>
<keyword evidence="5" id="KW-1185">Reference proteome</keyword>
<feature type="compositionally biased region" description="Basic and acidic residues" evidence="1">
    <location>
        <begin position="591"/>
        <end position="602"/>
    </location>
</feature>
<sequence>MSRPKARYPKADFPIFRQTAVLSSSTLPKCVDVPAEHVGACIVVHGVNDVGNSYQAVEEGLLEGLARRLGWQPDASKNCQPPYTAAEYRMPGLEDSKKLEADPDAVFFKRSIKPKTYSPVIPFYWGYRDAKSDRNRTINGQLVDDYGNRLDLDRSKGGGPFANATTNLADMWNRGTPAKFNEYAEMGSRDPYRPLRGGPGRMYLVLAAQRLAALVAMIRDYGDDVPETVTIIAHSQGCLISLLAQAFLMEEGEQPADTLILTHPPYSLEPHSSEEYNRETHTKKAGKKPAEDSGKLDNKAPKEDAEPVIPGGEDTAMQGLYEALKGLQSVRARLKTLVNIVHGVAAGRKETWSADELERMERGGLHTKAWKVTEDRDNRGKVYLYFCPEDMTVALPNVQGIGWQGVPHQLLDERSIGVGKTIGQRRQALEPNETLQPGPGARVERSPLKELGPSFLQRVFTQKLRDIGGTKQVFQVGLPPQDFILSLREEDDHAHADRSVTTLRARFDKNLENRERIPSDAIAPNLQAARRQQLASRRLINGEQLKEPHTAELHGGSNPAVAGSLRENVDPIDAAIAVTSDYGIESAPRQLIDDPRPPKPGEADSNGAPGLKLGPDQLADVEARWNEHKAQGDKIKLITAVVTRERRLSITRLETPNEARLRHQQATSPRSFHGAIWGSKANHAKVTAYDIAIGRGRAVTDPGFYRYLCAVADWRLKKPRKGDPIRPGILTWNEFSLTHKRYLDVEDESRKAIIEGSSDYYSKGIFPDFVKSIAERPQVVIAETTDGRSPPSKKIEKPK</sequence>
<gene>
    <name evidence="4" type="ORF">ZRA01_22280</name>
</gene>
<reference evidence="4 5" key="1">
    <citation type="submission" date="2019-06" db="EMBL/GenBank/DDBJ databases">
        <title>Whole genome shotgun sequence of Zoogloea ramigera NBRC 15342.</title>
        <authorList>
            <person name="Hosoyama A."/>
            <person name="Uohara A."/>
            <person name="Ohji S."/>
            <person name="Ichikawa N."/>
        </authorList>
    </citation>
    <scope>NUCLEOTIDE SEQUENCE [LARGE SCALE GENOMIC DNA]</scope>
    <source>
        <strain evidence="4 5">NBRC 15342</strain>
    </source>
</reference>
<dbReference type="EMBL" id="BJNV01000036">
    <property type="protein sequence ID" value="GEC96155.1"/>
    <property type="molecule type" value="Genomic_DNA"/>
</dbReference>
<feature type="domain" description="Antibacterial effector protein Tle3 C-terminal" evidence="2">
    <location>
        <begin position="619"/>
        <end position="787"/>
    </location>
</feature>